<name>A0ABV1P255_9ACTN</name>
<protein>
    <submittedName>
        <fullName evidence="6">Glycosyltransferase family 2 protein</fullName>
    </submittedName>
</protein>
<keyword evidence="3" id="KW-0808">Transferase</keyword>
<sequence length="423" mass="46815">MTTTVVARPDAAPAPQAPPRHQQTDQQPERRSEPRPDQQRERRRRGRHRRRRVEIQPPRPLRPHATGRLVALLPAHDEEVGLPPALRSLAAQTRPPDRVVVIADNCTDRTEEVARELGAEVLTTVGNRHKKAGGLNQALDLLLPTLDDTDLVLVMDADSLLESRFLEVARATLDGSRPLSRRHRKELGGVGGTFQGGPGGGLVGLFQRNEYARYARDVRRLQGKALVLTGTASVFPVRVLREVRAARLAGVLPDRSGAGGVYDTHVLTEDNELSLALMHLGYGIAAPAGCTLETEVMTTWRALAQQRARWKRGALENIVDYGLTRITAPYWGRQAMSALGVLATVLYLATLVWGVVAGITLHPFWLAASLVFALERVVTVRSRGWRQQLLAAPLVVEMVYDVFLQLVQAQAMAQSALRRERRW</sequence>
<dbReference type="EMBL" id="JBEGDP010000022">
    <property type="protein sequence ID" value="MEQ7848842.1"/>
    <property type="molecule type" value="Genomic_DNA"/>
</dbReference>
<feature type="transmembrane region" description="Helical" evidence="5">
    <location>
        <begin position="335"/>
        <end position="356"/>
    </location>
</feature>
<feature type="compositionally biased region" description="Basic residues" evidence="4">
    <location>
        <begin position="41"/>
        <end position="52"/>
    </location>
</feature>
<dbReference type="InterPro" id="IPR029044">
    <property type="entry name" value="Nucleotide-diphossugar_trans"/>
</dbReference>
<comment type="caution">
    <text evidence="6">The sequence shown here is derived from an EMBL/GenBank/DDBJ whole genome shotgun (WGS) entry which is preliminary data.</text>
</comment>
<keyword evidence="5" id="KW-0812">Transmembrane</keyword>
<organism evidence="6 7">
    <name type="scientific">Nocardioides kribbensis</name>
    <dbReference type="NCBI Taxonomy" id="305517"/>
    <lineage>
        <taxon>Bacteria</taxon>
        <taxon>Bacillati</taxon>
        <taxon>Actinomycetota</taxon>
        <taxon>Actinomycetes</taxon>
        <taxon>Propionibacteriales</taxon>
        <taxon>Nocardioidaceae</taxon>
        <taxon>Nocardioides</taxon>
    </lineage>
</organism>
<keyword evidence="5" id="KW-1133">Transmembrane helix</keyword>
<evidence type="ECO:0000256" key="2">
    <source>
        <dbReference type="ARBA" id="ARBA00022676"/>
    </source>
</evidence>
<dbReference type="RefSeq" id="WP_349805277.1">
    <property type="nucleotide sequence ID" value="NZ_JBEGDP010000022.1"/>
</dbReference>
<feature type="compositionally biased region" description="Basic and acidic residues" evidence="4">
    <location>
        <begin position="27"/>
        <end position="40"/>
    </location>
</feature>
<dbReference type="Gene3D" id="3.90.550.10">
    <property type="entry name" value="Spore Coat Polysaccharide Biosynthesis Protein SpsA, Chain A"/>
    <property type="match status" value="1"/>
</dbReference>
<proteinExistence type="inferred from homology"/>
<dbReference type="Proteomes" id="UP001482520">
    <property type="component" value="Unassembled WGS sequence"/>
</dbReference>
<dbReference type="Pfam" id="PF13641">
    <property type="entry name" value="Glyco_tranf_2_3"/>
    <property type="match status" value="1"/>
</dbReference>
<evidence type="ECO:0000256" key="3">
    <source>
        <dbReference type="ARBA" id="ARBA00022679"/>
    </source>
</evidence>
<evidence type="ECO:0000256" key="5">
    <source>
        <dbReference type="SAM" id="Phobius"/>
    </source>
</evidence>
<evidence type="ECO:0000313" key="7">
    <source>
        <dbReference type="Proteomes" id="UP001482520"/>
    </source>
</evidence>
<accession>A0ABV1P255</accession>
<reference evidence="6 7" key="1">
    <citation type="submission" date="2024-02" db="EMBL/GenBank/DDBJ databases">
        <title>Full genome sequence of Nocardioides kribbensis.</title>
        <authorList>
            <person name="Poletto B.L."/>
            <person name="Silva G."/>
            <person name="Galante D."/>
            <person name="Campos K.R."/>
            <person name="Santos M.B.N."/>
            <person name="Sacchi C.T."/>
        </authorList>
    </citation>
    <scope>NUCLEOTIDE SEQUENCE [LARGE SCALE GENOMIC DNA]</scope>
    <source>
        <strain evidence="6 7">O4R</strain>
    </source>
</reference>
<keyword evidence="5" id="KW-0472">Membrane</keyword>
<dbReference type="SUPFAM" id="SSF53448">
    <property type="entry name" value="Nucleotide-diphospho-sugar transferases"/>
    <property type="match status" value="1"/>
</dbReference>
<feature type="transmembrane region" description="Helical" evidence="5">
    <location>
        <begin position="362"/>
        <end position="379"/>
    </location>
</feature>
<dbReference type="PANTHER" id="PTHR43630:SF1">
    <property type="entry name" value="POLY-BETA-1,6-N-ACETYL-D-GLUCOSAMINE SYNTHASE"/>
    <property type="match status" value="1"/>
</dbReference>
<dbReference type="PANTHER" id="PTHR43630">
    <property type="entry name" value="POLY-BETA-1,6-N-ACETYL-D-GLUCOSAMINE SYNTHASE"/>
    <property type="match status" value="1"/>
</dbReference>
<evidence type="ECO:0000256" key="1">
    <source>
        <dbReference type="ARBA" id="ARBA00006739"/>
    </source>
</evidence>
<keyword evidence="2" id="KW-0328">Glycosyltransferase</keyword>
<evidence type="ECO:0000313" key="6">
    <source>
        <dbReference type="EMBL" id="MEQ7848842.1"/>
    </source>
</evidence>
<dbReference type="CDD" id="cd06423">
    <property type="entry name" value="CESA_like"/>
    <property type="match status" value="1"/>
</dbReference>
<evidence type="ECO:0000256" key="4">
    <source>
        <dbReference type="SAM" id="MobiDB-lite"/>
    </source>
</evidence>
<feature type="region of interest" description="Disordered" evidence="4">
    <location>
        <begin position="1"/>
        <end position="66"/>
    </location>
</feature>
<comment type="similarity">
    <text evidence="1">Belongs to the glycosyltransferase 2 family.</text>
</comment>
<keyword evidence="7" id="KW-1185">Reference proteome</keyword>
<gene>
    <name evidence="6" type="ORF">V6R90_16300</name>
</gene>